<dbReference type="AlphaFoldDB" id="A0A6J6V7V1"/>
<evidence type="ECO:0000259" key="2">
    <source>
        <dbReference type="PROSITE" id="PS50110"/>
    </source>
</evidence>
<sequence>MSERILVVADDPFELSILVAALQMHEMDVIGEAKNEIVALNMVRRLQPDVILIDIQLLGFSAIKIAVNMRKINPNIGVVILNSYTDLRLLGDSNIEIPVGSKILIKKSIVDFSVLCKAIVDSKISASEKHLVTWIDGNTSLQEKGILALMANLTDTQVEVLRLVAEGMTNAQIGRTRFVSEKSVEQVISRVAQELNLQPDRNKNLRAQLVGEYYRRLGAPHS</sequence>
<proteinExistence type="predicted"/>
<protein>
    <submittedName>
        <fullName evidence="3">Unannotated protein</fullName>
    </submittedName>
</protein>
<dbReference type="SUPFAM" id="SSF46894">
    <property type="entry name" value="C-terminal effector domain of the bipartite response regulators"/>
    <property type="match status" value="1"/>
</dbReference>
<dbReference type="InterPro" id="IPR036388">
    <property type="entry name" value="WH-like_DNA-bd_sf"/>
</dbReference>
<evidence type="ECO:0000256" key="1">
    <source>
        <dbReference type="ARBA" id="ARBA00023125"/>
    </source>
</evidence>
<dbReference type="InterPro" id="IPR000792">
    <property type="entry name" value="Tscrpt_reg_LuxR_C"/>
</dbReference>
<dbReference type="GO" id="GO:0006355">
    <property type="term" value="P:regulation of DNA-templated transcription"/>
    <property type="evidence" value="ECO:0007669"/>
    <property type="project" value="InterPro"/>
</dbReference>
<dbReference type="GO" id="GO:0000160">
    <property type="term" value="P:phosphorelay signal transduction system"/>
    <property type="evidence" value="ECO:0007669"/>
    <property type="project" value="InterPro"/>
</dbReference>
<gene>
    <name evidence="3" type="ORF">UFOPK2918_00007</name>
    <name evidence="4" type="ORF">UFOPK4303_00634</name>
</gene>
<dbReference type="InterPro" id="IPR011006">
    <property type="entry name" value="CheY-like_superfamily"/>
</dbReference>
<dbReference type="Pfam" id="PF00196">
    <property type="entry name" value="GerE"/>
    <property type="match status" value="1"/>
</dbReference>
<dbReference type="InterPro" id="IPR016032">
    <property type="entry name" value="Sig_transdc_resp-reg_C-effctor"/>
</dbReference>
<dbReference type="Gene3D" id="1.10.10.10">
    <property type="entry name" value="Winged helix-like DNA-binding domain superfamily/Winged helix DNA-binding domain"/>
    <property type="match status" value="1"/>
</dbReference>
<dbReference type="EMBL" id="CAFBQI010000040">
    <property type="protein sequence ID" value="CAB5048352.1"/>
    <property type="molecule type" value="Genomic_DNA"/>
</dbReference>
<feature type="domain" description="Response regulatory" evidence="2">
    <location>
        <begin position="4"/>
        <end position="112"/>
    </location>
</feature>
<dbReference type="EMBL" id="CAEZZT010000001">
    <property type="protein sequence ID" value="CAB4766567.1"/>
    <property type="molecule type" value="Genomic_DNA"/>
</dbReference>
<dbReference type="PANTHER" id="PTHR43214">
    <property type="entry name" value="TWO-COMPONENT RESPONSE REGULATOR"/>
    <property type="match status" value="1"/>
</dbReference>
<evidence type="ECO:0000313" key="4">
    <source>
        <dbReference type="EMBL" id="CAB5048352.1"/>
    </source>
</evidence>
<organism evidence="3">
    <name type="scientific">freshwater metagenome</name>
    <dbReference type="NCBI Taxonomy" id="449393"/>
    <lineage>
        <taxon>unclassified sequences</taxon>
        <taxon>metagenomes</taxon>
        <taxon>ecological metagenomes</taxon>
    </lineage>
</organism>
<name>A0A6J6V7V1_9ZZZZ</name>
<dbReference type="Gene3D" id="3.40.50.2300">
    <property type="match status" value="1"/>
</dbReference>
<evidence type="ECO:0000313" key="3">
    <source>
        <dbReference type="EMBL" id="CAB4766567.1"/>
    </source>
</evidence>
<dbReference type="SMART" id="SM00421">
    <property type="entry name" value="HTH_LUXR"/>
    <property type="match status" value="1"/>
</dbReference>
<accession>A0A6J6V7V1</accession>
<dbReference type="SUPFAM" id="SSF52172">
    <property type="entry name" value="CheY-like"/>
    <property type="match status" value="1"/>
</dbReference>
<dbReference type="PROSITE" id="PS50110">
    <property type="entry name" value="RESPONSE_REGULATORY"/>
    <property type="match status" value="1"/>
</dbReference>
<dbReference type="InterPro" id="IPR001789">
    <property type="entry name" value="Sig_transdc_resp-reg_receiver"/>
</dbReference>
<dbReference type="Pfam" id="PF00072">
    <property type="entry name" value="Response_reg"/>
    <property type="match status" value="1"/>
</dbReference>
<dbReference type="GO" id="GO:0003677">
    <property type="term" value="F:DNA binding"/>
    <property type="evidence" value="ECO:0007669"/>
    <property type="project" value="UniProtKB-KW"/>
</dbReference>
<keyword evidence="1" id="KW-0238">DNA-binding</keyword>
<dbReference type="InterPro" id="IPR039420">
    <property type="entry name" value="WalR-like"/>
</dbReference>
<reference evidence="3" key="1">
    <citation type="submission" date="2020-05" db="EMBL/GenBank/DDBJ databases">
        <authorList>
            <person name="Chiriac C."/>
            <person name="Salcher M."/>
            <person name="Ghai R."/>
            <person name="Kavagutti S V."/>
        </authorList>
    </citation>
    <scope>NUCLEOTIDE SEQUENCE</scope>
</reference>